<dbReference type="Proteomes" id="UP001208567">
    <property type="component" value="Unassembled WGS sequence"/>
</dbReference>
<dbReference type="EMBL" id="BRXR01000001">
    <property type="protein sequence ID" value="GLC30611.1"/>
    <property type="molecule type" value="Genomic_DNA"/>
</dbReference>
<dbReference type="SUPFAM" id="SSF53254">
    <property type="entry name" value="Phosphoglycerate mutase-like"/>
    <property type="match status" value="1"/>
</dbReference>
<keyword evidence="2" id="KW-0413">Isomerase</keyword>
<dbReference type="Gene3D" id="3.40.50.1240">
    <property type="entry name" value="Phosphoglycerate mutase-like"/>
    <property type="match status" value="1"/>
</dbReference>
<comment type="caution">
    <text evidence="3">The sequence shown here is derived from an EMBL/GenBank/DDBJ whole genome shotgun (WGS) entry which is preliminary data.</text>
</comment>
<sequence>MRLYLTRHGQTEWNLERRMQGWKDSPLTELGISNAKALGKHLKDVNFSEIYSSSVQRAVRTAELVRGDKDIPIILDDNLREIGVGDWEGQVVEDIKQNYAEEYGNFWKKPHLYKRDNVETFHDVQERAVKVVKEIVEKHKGTDDNVLIVTHTITLKSIMAYFEGRDIEKLWEPPYIYDTSLSLVEITEEGAKILLHGDVAHLEELVKISYLVK</sequence>
<dbReference type="InterPro" id="IPR050275">
    <property type="entry name" value="PGM_Phosphatase"/>
</dbReference>
<dbReference type="PANTHER" id="PTHR48100">
    <property type="entry name" value="BROAD-SPECIFICITY PHOSPHATASE YOR283W-RELATED"/>
    <property type="match status" value="1"/>
</dbReference>
<evidence type="ECO:0000256" key="1">
    <source>
        <dbReference type="ARBA" id="ARBA00023152"/>
    </source>
</evidence>
<dbReference type="InterPro" id="IPR029033">
    <property type="entry name" value="His_PPase_superfam"/>
</dbReference>
<dbReference type="RefSeq" id="WP_264849879.1">
    <property type="nucleotide sequence ID" value="NZ_BRXR01000001.1"/>
</dbReference>
<dbReference type="Pfam" id="PF00300">
    <property type="entry name" value="His_Phos_1"/>
    <property type="match status" value="1"/>
</dbReference>
<dbReference type="SMART" id="SM00855">
    <property type="entry name" value="PGAM"/>
    <property type="match status" value="1"/>
</dbReference>
<name>A0ABQ5N5W6_9CLOT</name>
<dbReference type="CDD" id="cd07067">
    <property type="entry name" value="HP_PGM_like"/>
    <property type="match status" value="1"/>
</dbReference>
<proteinExistence type="predicted"/>
<accession>A0ABQ5N5W6</accession>
<dbReference type="InterPro" id="IPR001345">
    <property type="entry name" value="PG/BPGM_mutase_AS"/>
</dbReference>
<dbReference type="PROSITE" id="PS00175">
    <property type="entry name" value="PG_MUTASE"/>
    <property type="match status" value="1"/>
</dbReference>
<keyword evidence="1" id="KW-0324">Glycolysis</keyword>
<evidence type="ECO:0000313" key="4">
    <source>
        <dbReference type="Proteomes" id="UP001208567"/>
    </source>
</evidence>
<evidence type="ECO:0000256" key="2">
    <source>
        <dbReference type="ARBA" id="ARBA00023235"/>
    </source>
</evidence>
<evidence type="ECO:0000313" key="3">
    <source>
        <dbReference type="EMBL" id="GLC30611.1"/>
    </source>
</evidence>
<protein>
    <submittedName>
        <fullName evidence="3">Phosphatase</fullName>
    </submittedName>
</protein>
<keyword evidence="4" id="KW-1185">Reference proteome</keyword>
<dbReference type="PANTHER" id="PTHR48100:SF1">
    <property type="entry name" value="HISTIDINE PHOSPHATASE FAMILY PROTEIN-RELATED"/>
    <property type="match status" value="1"/>
</dbReference>
<dbReference type="InterPro" id="IPR013078">
    <property type="entry name" value="His_Pase_superF_clade-1"/>
</dbReference>
<reference evidence="3 4" key="1">
    <citation type="journal article" date="2024" name="Int. J. Syst. Evol. Microbiol.">
        <title>Clostridium omnivorum sp. nov., isolated from anoxic soil under the treatment of reductive soil disinfestation.</title>
        <authorList>
            <person name="Ueki A."/>
            <person name="Tonouchi A."/>
            <person name="Kaku N."/>
            <person name="Honma S."/>
            <person name="Ueki K."/>
        </authorList>
    </citation>
    <scope>NUCLEOTIDE SEQUENCE [LARGE SCALE GENOMIC DNA]</scope>
    <source>
        <strain evidence="3 4">E14</strain>
    </source>
</reference>
<organism evidence="3 4">
    <name type="scientific">Clostridium omnivorum</name>
    <dbReference type="NCBI Taxonomy" id="1604902"/>
    <lineage>
        <taxon>Bacteria</taxon>
        <taxon>Bacillati</taxon>
        <taxon>Bacillota</taxon>
        <taxon>Clostridia</taxon>
        <taxon>Eubacteriales</taxon>
        <taxon>Clostridiaceae</taxon>
        <taxon>Clostridium</taxon>
    </lineage>
</organism>
<gene>
    <name evidence="3" type="primary">pgm</name>
    <name evidence="3" type="ORF">bsdE14_20210</name>
</gene>